<feature type="domain" description="G-patch" evidence="2">
    <location>
        <begin position="17"/>
        <end position="55"/>
    </location>
</feature>
<evidence type="ECO:0000256" key="1">
    <source>
        <dbReference type="SAM" id="MobiDB-lite"/>
    </source>
</evidence>
<name>A0ABQ9XRP4_9EUKA</name>
<evidence type="ECO:0000313" key="3">
    <source>
        <dbReference type="EMBL" id="KAK2954574.1"/>
    </source>
</evidence>
<organism evidence="3 4">
    <name type="scientific">Blattamonas nauphoetae</name>
    <dbReference type="NCBI Taxonomy" id="2049346"/>
    <lineage>
        <taxon>Eukaryota</taxon>
        <taxon>Metamonada</taxon>
        <taxon>Preaxostyla</taxon>
        <taxon>Oxymonadida</taxon>
        <taxon>Blattamonas</taxon>
    </lineage>
</organism>
<dbReference type="PROSITE" id="PS50174">
    <property type="entry name" value="G_PATCH"/>
    <property type="match status" value="1"/>
</dbReference>
<keyword evidence="4" id="KW-1185">Reference proteome</keyword>
<feature type="region of interest" description="Disordered" evidence="1">
    <location>
        <begin position="91"/>
        <end position="114"/>
    </location>
</feature>
<sequence>MTVDPLRATQNLQWSRSKGIGFKMLKNMGWNEGEGIGKTPGTVEHIYVPVKADTRGLYHHSILITIFACFLPARFCSAGAFSALLGKLSARSSPSPSPSPNPNFPQTKPTKGTFRSVATTTVGERTFVFKLKNTVETGKAAIYLDNRFDPFPGFETPSYVHTYDVFSFQQKGDNQPSDTNLPKTQSSSDGWTHLGDIPVPSVEYFPYFVRLLVCPETEILHAPRPLSKDICTAEISNNILADKTHIQPELNHATLDQVTERNKSVDTPLGV</sequence>
<evidence type="ECO:0000313" key="4">
    <source>
        <dbReference type="Proteomes" id="UP001281761"/>
    </source>
</evidence>
<comment type="caution">
    <text evidence="3">The sequence shown here is derived from an EMBL/GenBank/DDBJ whole genome shotgun (WGS) entry which is preliminary data.</text>
</comment>
<gene>
    <name evidence="3" type="ORF">BLNAU_10425</name>
</gene>
<evidence type="ECO:0000259" key="2">
    <source>
        <dbReference type="PROSITE" id="PS50174"/>
    </source>
</evidence>
<protein>
    <recommendedName>
        <fullName evidence="2">G-patch domain-containing protein</fullName>
    </recommendedName>
</protein>
<dbReference type="EMBL" id="JARBJD010000076">
    <property type="protein sequence ID" value="KAK2954574.1"/>
    <property type="molecule type" value="Genomic_DNA"/>
</dbReference>
<dbReference type="InterPro" id="IPR000467">
    <property type="entry name" value="G_patch_dom"/>
</dbReference>
<accession>A0ABQ9XRP4</accession>
<dbReference type="Proteomes" id="UP001281761">
    <property type="component" value="Unassembled WGS sequence"/>
</dbReference>
<dbReference type="SMART" id="SM00443">
    <property type="entry name" value="G_patch"/>
    <property type="match status" value="1"/>
</dbReference>
<reference evidence="3 4" key="1">
    <citation type="journal article" date="2022" name="bioRxiv">
        <title>Genomics of Preaxostyla Flagellates Illuminates Evolutionary Transitions and the Path Towards Mitochondrial Loss.</title>
        <authorList>
            <person name="Novak L.V.F."/>
            <person name="Treitli S.C."/>
            <person name="Pyrih J."/>
            <person name="Halakuc P."/>
            <person name="Pipaliya S.V."/>
            <person name="Vacek V."/>
            <person name="Brzon O."/>
            <person name="Soukal P."/>
            <person name="Eme L."/>
            <person name="Dacks J.B."/>
            <person name="Karnkowska A."/>
            <person name="Elias M."/>
            <person name="Hampl V."/>
        </authorList>
    </citation>
    <scope>NUCLEOTIDE SEQUENCE [LARGE SCALE GENOMIC DNA]</scope>
    <source>
        <strain evidence="3">NAU3</strain>
        <tissue evidence="3">Gut</tissue>
    </source>
</reference>
<proteinExistence type="predicted"/>
<dbReference type="Pfam" id="PF01585">
    <property type="entry name" value="G-patch"/>
    <property type="match status" value="1"/>
</dbReference>